<feature type="region of interest" description="Disordered" evidence="1">
    <location>
        <begin position="48"/>
        <end position="73"/>
    </location>
</feature>
<organism evidence="2 3">
    <name type="scientific">Portunus trituberculatus</name>
    <name type="common">Swimming crab</name>
    <name type="synonym">Neptunus trituberculatus</name>
    <dbReference type="NCBI Taxonomy" id="210409"/>
    <lineage>
        <taxon>Eukaryota</taxon>
        <taxon>Metazoa</taxon>
        <taxon>Ecdysozoa</taxon>
        <taxon>Arthropoda</taxon>
        <taxon>Crustacea</taxon>
        <taxon>Multicrustacea</taxon>
        <taxon>Malacostraca</taxon>
        <taxon>Eumalacostraca</taxon>
        <taxon>Eucarida</taxon>
        <taxon>Decapoda</taxon>
        <taxon>Pleocyemata</taxon>
        <taxon>Brachyura</taxon>
        <taxon>Eubrachyura</taxon>
        <taxon>Portunoidea</taxon>
        <taxon>Portunidae</taxon>
        <taxon>Portuninae</taxon>
        <taxon>Portunus</taxon>
    </lineage>
</organism>
<sequence length="73" mass="8587">MNHCISHCVFFASFELRYKNTQYNYFNNLAQVFEQKQVFCDKENTVRQLAPQDPRGSGPRRPVTRSGCRKDGR</sequence>
<evidence type="ECO:0000313" key="2">
    <source>
        <dbReference type="EMBL" id="MPC15837.1"/>
    </source>
</evidence>
<dbReference type="EMBL" id="VSRR010000457">
    <property type="protein sequence ID" value="MPC15837.1"/>
    <property type="molecule type" value="Genomic_DNA"/>
</dbReference>
<gene>
    <name evidence="2" type="ORF">E2C01_008640</name>
</gene>
<proteinExistence type="predicted"/>
<evidence type="ECO:0000313" key="3">
    <source>
        <dbReference type="Proteomes" id="UP000324222"/>
    </source>
</evidence>
<evidence type="ECO:0000256" key="1">
    <source>
        <dbReference type="SAM" id="MobiDB-lite"/>
    </source>
</evidence>
<name>A0A5B7D1C4_PORTR</name>
<comment type="caution">
    <text evidence="2">The sequence shown here is derived from an EMBL/GenBank/DDBJ whole genome shotgun (WGS) entry which is preliminary data.</text>
</comment>
<accession>A0A5B7D1C4</accession>
<reference evidence="2 3" key="1">
    <citation type="submission" date="2019-05" db="EMBL/GenBank/DDBJ databases">
        <title>Another draft genome of Portunus trituberculatus and its Hox gene families provides insights of decapod evolution.</title>
        <authorList>
            <person name="Jeong J.-H."/>
            <person name="Song I."/>
            <person name="Kim S."/>
            <person name="Choi T."/>
            <person name="Kim D."/>
            <person name="Ryu S."/>
            <person name="Kim W."/>
        </authorList>
    </citation>
    <scope>NUCLEOTIDE SEQUENCE [LARGE SCALE GENOMIC DNA]</scope>
    <source>
        <tissue evidence="2">Muscle</tissue>
    </source>
</reference>
<dbReference type="Proteomes" id="UP000324222">
    <property type="component" value="Unassembled WGS sequence"/>
</dbReference>
<dbReference type="AlphaFoldDB" id="A0A5B7D1C4"/>
<keyword evidence="3" id="KW-1185">Reference proteome</keyword>
<protein>
    <submittedName>
        <fullName evidence="2">Uncharacterized protein</fullName>
    </submittedName>
</protein>